<reference evidence="1 2" key="1">
    <citation type="submission" date="2016-10" db="EMBL/GenBank/DDBJ databases">
        <title>Arsenicibacter rosenii gen. nov., sp. nov., an efficient arsenic-methylating bacterium isolated from an arsenic-contaminated paddy soil.</title>
        <authorList>
            <person name="Huang K."/>
        </authorList>
    </citation>
    <scope>NUCLEOTIDE SEQUENCE [LARGE SCALE GENOMIC DNA]</scope>
    <source>
        <strain evidence="1 2">SM-1</strain>
    </source>
</reference>
<keyword evidence="2" id="KW-1185">Reference proteome</keyword>
<dbReference type="AlphaFoldDB" id="A0A1S2VPM4"/>
<accession>A0A1S2VPM4</accession>
<organism evidence="1 2">
    <name type="scientific">Arsenicibacter rosenii</name>
    <dbReference type="NCBI Taxonomy" id="1750698"/>
    <lineage>
        <taxon>Bacteria</taxon>
        <taxon>Pseudomonadati</taxon>
        <taxon>Bacteroidota</taxon>
        <taxon>Cytophagia</taxon>
        <taxon>Cytophagales</taxon>
        <taxon>Spirosomataceae</taxon>
        <taxon>Arsenicibacter</taxon>
    </lineage>
</organism>
<comment type="caution">
    <text evidence="1">The sequence shown here is derived from an EMBL/GenBank/DDBJ whole genome shotgun (WGS) entry which is preliminary data.</text>
</comment>
<protein>
    <recommendedName>
        <fullName evidence="3">JAB domain-containing protein</fullName>
    </recommendedName>
</protein>
<sequence>MHEYSNRDSKEYGGLITTDGKLIILPNKENSLESVAWPAGNQWRDQQNRVLVTLFQEKGVWKVELYDWTLNNGQGGILETLEVMGMVHTHPTGTSPYNGLSYDTFNPSQDDINIMSSFPGLRQYIITGTNDFEFNMNGPIEKSSLPNCQ</sequence>
<evidence type="ECO:0000313" key="2">
    <source>
        <dbReference type="Proteomes" id="UP000181790"/>
    </source>
</evidence>
<evidence type="ECO:0008006" key="3">
    <source>
        <dbReference type="Google" id="ProtNLM"/>
    </source>
</evidence>
<name>A0A1S2VPM4_9BACT</name>
<gene>
    <name evidence="1" type="ORF">BLX24_05805</name>
</gene>
<evidence type="ECO:0000313" key="1">
    <source>
        <dbReference type="EMBL" id="OIN60340.1"/>
    </source>
</evidence>
<dbReference type="Proteomes" id="UP000181790">
    <property type="component" value="Unassembled WGS sequence"/>
</dbReference>
<dbReference type="EMBL" id="MORL01000002">
    <property type="protein sequence ID" value="OIN60340.1"/>
    <property type="molecule type" value="Genomic_DNA"/>
</dbReference>
<proteinExistence type="predicted"/>